<dbReference type="InterPro" id="IPR045584">
    <property type="entry name" value="Pilin-like"/>
</dbReference>
<dbReference type="GO" id="GO:0005886">
    <property type="term" value="C:plasma membrane"/>
    <property type="evidence" value="ECO:0007669"/>
    <property type="project" value="UniProtKB-SubCell"/>
</dbReference>
<reference evidence="14" key="1">
    <citation type="submission" date="2010-05" db="EMBL/GenBank/DDBJ databases">
        <title>Complete sequence of Methylotenera sp. 301.</title>
        <authorList>
            <person name="Lucas S."/>
            <person name="Copeland A."/>
            <person name="Lapidus A."/>
            <person name="Cheng J.-F."/>
            <person name="Bruce D."/>
            <person name="Goodwin L."/>
            <person name="Pitluck S."/>
            <person name="Clum A."/>
            <person name="Land M."/>
            <person name="Hauser L."/>
            <person name="Kyrpides N."/>
            <person name="Ivanova N."/>
            <person name="Chistoservova L."/>
            <person name="Kalyuzhnaya M."/>
            <person name="Woyke T."/>
        </authorList>
    </citation>
    <scope>NUCLEOTIDE SEQUENCE [LARGE SCALE GENOMIC DNA]</scope>
    <source>
        <strain evidence="14">301</strain>
    </source>
</reference>
<dbReference type="NCBIfam" id="TIGR02532">
    <property type="entry name" value="IV_pilin_GFxxxE"/>
    <property type="match status" value="1"/>
</dbReference>
<dbReference type="Pfam" id="PF12019">
    <property type="entry name" value="GspH"/>
    <property type="match status" value="1"/>
</dbReference>
<dbReference type="InterPro" id="IPR012902">
    <property type="entry name" value="N_methyl_site"/>
</dbReference>
<evidence type="ECO:0000256" key="11">
    <source>
        <dbReference type="SAM" id="Phobius"/>
    </source>
</evidence>
<dbReference type="Proteomes" id="UP000000383">
    <property type="component" value="Chromosome"/>
</dbReference>
<evidence type="ECO:0000256" key="5">
    <source>
        <dbReference type="ARBA" id="ARBA00022519"/>
    </source>
</evidence>
<comment type="subcellular location">
    <subcellularLocation>
        <location evidence="1">Cell inner membrane</location>
        <topology evidence="1">Single-pass membrane protein</topology>
    </subcellularLocation>
</comment>
<evidence type="ECO:0000256" key="3">
    <source>
        <dbReference type="ARBA" id="ARBA00022475"/>
    </source>
</evidence>
<keyword evidence="5" id="KW-0997">Cell inner membrane</keyword>
<evidence type="ECO:0000256" key="2">
    <source>
        <dbReference type="ARBA" id="ARBA00021549"/>
    </source>
</evidence>
<dbReference type="Gene3D" id="3.30.700.10">
    <property type="entry name" value="Glycoprotein, Type 4 Pilin"/>
    <property type="match status" value="1"/>
</dbReference>
<keyword evidence="8 11" id="KW-0472">Membrane</keyword>
<feature type="domain" description="General secretion pathway GspH" evidence="12">
    <location>
        <begin position="54"/>
        <end position="137"/>
    </location>
</feature>
<feature type="transmembrane region" description="Helical" evidence="11">
    <location>
        <begin position="21"/>
        <end position="42"/>
    </location>
</feature>
<evidence type="ECO:0000256" key="7">
    <source>
        <dbReference type="ARBA" id="ARBA00022989"/>
    </source>
</evidence>
<dbReference type="RefSeq" id="WP_013149284.1">
    <property type="nucleotide sequence ID" value="NC_014207.1"/>
</dbReference>
<evidence type="ECO:0000256" key="4">
    <source>
        <dbReference type="ARBA" id="ARBA00022481"/>
    </source>
</evidence>
<organism evidence="13 14">
    <name type="scientific">Methylotenera versatilis (strain 301)</name>
    <dbReference type="NCBI Taxonomy" id="666681"/>
    <lineage>
        <taxon>Bacteria</taxon>
        <taxon>Pseudomonadati</taxon>
        <taxon>Pseudomonadota</taxon>
        <taxon>Betaproteobacteria</taxon>
        <taxon>Nitrosomonadales</taxon>
        <taxon>Methylophilaceae</taxon>
        <taxon>Methylotenera</taxon>
    </lineage>
</organism>
<dbReference type="AlphaFoldDB" id="D7DNH6"/>
<dbReference type="EMBL" id="CP002056">
    <property type="protein sequence ID" value="ADI30977.1"/>
    <property type="molecule type" value="Genomic_DNA"/>
</dbReference>
<sequence length="150" mass="15944">MLVLTKKHISSFSRCQSGFTLIELMVAVSVMGILAALALPSYRDWIENTRIRNAAESIQTGLQKARVEALKRNVQVQFTLGANSAWTVSCVAAAQCPDLIGGILETRTASEGSSASIIVASNASATIVFTNLGTVLASPPRLQCHLLSLI</sequence>
<dbReference type="GO" id="GO:0015628">
    <property type="term" value="P:protein secretion by the type II secretion system"/>
    <property type="evidence" value="ECO:0007669"/>
    <property type="project" value="InterPro"/>
</dbReference>
<protein>
    <recommendedName>
        <fullName evidence="2">Type II secretion system protein H</fullName>
    </recommendedName>
    <alternativeName>
        <fullName evidence="10">General secretion pathway protein H</fullName>
    </alternativeName>
</protein>
<dbReference type="KEGG" id="meh:M301_2620"/>
<dbReference type="Pfam" id="PF07963">
    <property type="entry name" value="N_methyl"/>
    <property type="match status" value="1"/>
</dbReference>
<dbReference type="STRING" id="666681.M301_2620"/>
<evidence type="ECO:0000256" key="9">
    <source>
        <dbReference type="ARBA" id="ARBA00025772"/>
    </source>
</evidence>
<dbReference type="SUPFAM" id="SSF54523">
    <property type="entry name" value="Pili subunits"/>
    <property type="match status" value="1"/>
</dbReference>
<evidence type="ECO:0000313" key="14">
    <source>
        <dbReference type="Proteomes" id="UP000000383"/>
    </source>
</evidence>
<reference evidence="13 14" key="2">
    <citation type="journal article" date="2011" name="J. Bacteriol.">
        <title>Genomes of three methylotrophs from a single niche uncover genetic and metabolic divergence of Methylophilaceae.</title>
        <authorList>
            <person name="Lapidus A."/>
            <person name="Clum A."/>
            <person name="Labutti K."/>
            <person name="Kaluzhnaya M.G."/>
            <person name="Lim S."/>
            <person name="Beck D.A."/>
            <person name="Glavina Del Rio T."/>
            <person name="Nolan M."/>
            <person name="Mavromatis K."/>
            <person name="Huntemann M."/>
            <person name="Lucas S."/>
            <person name="Lidstrom M.E."/>
            <person name="Ivanova N."/>
            <person name="Chistoserdova L."/>
        </authorList>
    </citation>
    <scope>NUCLEOTIDE SEQUENCE [LARGE SCALE GENOMIC DNA]</scope>
    <source>
        <strain evidence="13 14">301</strain>
    </source>
</reference>
<keyword evidence="4" id="KW-0488">Methylation</keyword>
<evidence type="ECO:0000259" key="12">
    <source>
        <dbReference type="Pfam" id="PF12019"/>
    </source>
</evidence>
<dbReference type="InterPro" id="IPR022346">
    <property type="entry name" value="T2SS_GspH"/>
</dbReference>
<evidence type="ECO:0000256" key="8">
    <source>
        <dbReference type="ARBA" id="ARBA00023136"/>
    </source>
</evidence>
<proteinExistence type="inferred from homology"/>
<gene>
    <name evidence="13" type="ordered locus">M301_2620</name>
</gene>
<evidence type="ECO:0000256" key="1">
    <source>
        <dbReference type="ARBA" id="ARBA00004377"/>
    </source>
</evidence>
<keyword evidence="14" id="KW-1185">Reference proteome</keyword>
<dbReference type="PANTHER" id="PTHR30093">
    <property type="entry name" value="GENERAL SECRETION PATHWAY PROTEIN G"/>
    <property type="match status" value="1"/>
</dbReference>
<evidence type="ECO:0000256" key="10">
    <source>
        <dbReference type="ARBA" id="ARBA00030775"/>
    </source>
</evidence>
<keyword evidence="7 11" id="KW-1133">Transmembrane helix</keyword>
<keyword evidence="6 11" id="KW-0812">Transmembrane</keyword>
<keyword evidence="3" id="KW-1003">Cell membrane</keyword>
<dbReference type="eggNOG" id="COG4970">
    <property type="taxonomic scope" value="Bacteria"/>
</dbReference>
<evidence type="ECO:0000313" key="13">
    <source>
        <dbReference type="EMBL" id="ADI30977.1"/>
    </source>
</evidence>
<dbReference type="GO" id="GO:0015627">
    <property type="term" value="C:type II protein secretion system complex"/>
    <property type="evidence" value="ECO:0007669"/>
    <property type="project" value="InterPro"/>
</dbReference>
<evidence type="ECO:0000256" key="6">
    <source>
        <dbReference type="ARBA" id="ARBA00022692"/>
    </source>
</evidence>
<accession>D7DNH6</accession>
<dbReference type="HOGENOM" id="CLU_1738382_0_0_4"/>
<name>D7DNH6_METV0</name>
<comment type="similarity">
    <text evidence="9">Belongs to the GSP H family.</text>
</comment>
<dbReference type="PROSITE" id="PS00409">
    <property type="entry name" value="PROKAR_NTER_METHYL"/>
    <property type="match status" value="1"/>
</dbReference>